<dbReference type="Proteomes" id="UP000729357">
    <property type="component" value="Unassembled WGS sequence"/>
</dbReference>
<sequence length="261" mass="27465">PARDIIEKASRRKLFFDSSLKPRVTVSSKGRRRRPSSKTLSGAIKCEDEAFLDFLSQCLRWDPEKRLRPDQAVSHPFITNEPFRKAGPVSSRTRTATSAASSTTTTASQSPVKRVPLSNSTIPAVSSQATAATPRARPLPDTPNTAARNGSAAAPNVNNTMSQAVKPASVARRQSLAPGLQQTVSAPPPQISISQAMAGSKRASNGALLAQQYQHQVGSYGSLGVSGSSTSSSGLPRSVSGKLDLAGAAARESMGATARWR</sequence>
<feature type="compositionally biased region" description="Low complexity" evidence="7">
    <location>
        <begin position="90"/>
        <end position="108"/>
    </location>
</feature>
<feature type="compositionally biased region" description="Polar residues" evidence="7">
    <location>
        <begin position="117"/>
        <end position="128"/>
    </location>
</feature>
<reference evidence="8" key="2">
    <citation type="submission" date="2021-08" db="EMBL/GenBank/DDBJ databases">
        <authorList>
            <person name="Gostincar C."/>
            <person name="Sun X."/>
            <person name="Song Z."/>
            <person name="Gunde-Cimerman N."/>
        </authorList>
    </citation>
    <scope>NUCLEOTIDE SEQUENCE</scope>
    <source>
        <strain evidence="8">EXF-9298</strain>
    </source>
</reference>
<dbReference type="AlphaFoldDB" id="A0A9P8JRY9"/>
<proteinExistence type="inferred from homology"/>
<feature type="region of interest" description="Disordered" evidence="7">
    <location>
        <begin position="78"/>
        <end position="188"/>
    </location>
</feature>
<evidence type="ECO:0000256" key="2">
    <source>
        <dbReference type="ARBA" id="ARBA00022527"/>
    </source>
</evidence>
<keyword evidence="2" id="KW-0723">Serine/threonine-protein kinase</keyword>
<organism evidence="8 9">
    <name type="scientific">Aureobasidium melanogenum</name>
    <name type="common">Aureobasidium pullulans var. melanogenum</name>
    <dbReference type="NCBI Taxonomy" id="46634"/>
    <lineage>
        <taxon>Eukaryota</taxon>
        <taxon>Fungi</taxon>
        <taxon>Dikarya</taxon>
        <taxon>Ascomycota</taxon>
        <taxon>Pezizomycotina</taxon>
        <taxon>Dothideomycetes</taxon>
        <taxon>Dothideomycetidae</taxon>
        <taxon>Dothideales</taxon>
        <taxon>Saccotheciaceae</taxon>
        <taxon>Aureobasidium</taxon>
    </lineage>
</organism>
<keyword evidence="9" id="KW-1185">Reference proteome</keyword>
<evidence type="ECO:0000256" key="4">
    <source>
        <dbReference type="ARBA" id="ARBA00022741"/>
    </source>
</evidence>
<evidence type="ECO:0000256" key="5">
    <source>
        <dbReference type="ARBA" id="ARBA00022777"/>
    </source>
</evidence>
<reference evidence="8" key="1">
    <citation type="journal article" date="2021" name="J Fungi (Basel)">
        <title>Virulence traits and population genomics of the black yeast Aureobasidium melanogenum.</title>
        <authorList>
            <person name="Cernosa A."/>
            <person name="Sun X."/>
            <person name="Gostincar C."/>
            <person name="Fang C."/>
            <person name="Gunde-Cimerman N."/>
            <person name="Song Z."/>
        </authorList>
    </citation>
    <scope>NUCLEOTIDE SEQUENCE</scope>
    <source>
        <strain evidence="8">EXF-9298</strain>
    </source>
</reference>
<evidence type="ECO:0000256" key="6">
    <source>
        <dbReference type="ARBA" id="ARBA00022840"/>
    </source>
</evidence>
<evidence type="ECO:0000313" key="8">
    <source>
        <dbReference type="EMBL" id="KAG9975083.1"/>
    </source>
</evidence>
<keyword evidence="6" id="KW-0067">ATP-binding</keyword>
<dbReference type="EMBL" id="JAHFXS010001878">
    <property type="protein sequence ID" value="KAG9975083.1"/>
    <property type="molecule type" value="Genomic_DNA"/>
</dbReference>
<evidence type="ECO:0000256" key="7">
    <source>
        <dbReference type="SAM" id="MobiDB-lite"/>
    </source>
</evidence>
<comment type="similarity">
    <text evidence="1">Belongs to the protein kinase superfamily. CMGC Ser/Thr protein kinase family. MNB/DYRK subfamily.</text>
</comment>
<comment type="caution">
    <text evidence="8">The sequence shown here is derived from an EMBL/GenBank/DDBJ whole genome shotgun (WGS) entry which is preliminary data.</text>
</comment>
<feature type="non-terminal residue" evidence="8">
    <location>
        <position position="1"/>
    </location>
</feature>
<dbReference type="InterPro" id="IPR050494">
    <property type="entry name" value="Ser_Thr_dual-spec_kinase"/>
</dbReference>
<dbReference type="PANTHER" id="PTHR24058">
    <property type="entry name" value="DUAL SPECIFICITY PROTEIN KINASE"/>
    <property type="match status" value="1"/>
</dbReference>
<gene>
    <name evidence="8" type="ORF">KCU98_g11578</name>
</gene>
<keyword evidence="5" id="KW-0418">Kinase</keyword>
<dbReference type="Gene3D" id="1.10.510.10">
    <property type="entry name" value="Transferase(Phosphotransferase) domain 1"/>
    <property type="match status" value="1"/>
</dbReference>
<evidence type="ECO:0000256" key="3">
    <source>
        <dbReference type="ARBA" id="ARBA00022679"/>
    </source>
</evidence>
<dbReference type="GO" id="GO:0005524">
    <property type="term" value="F:ATP binding"/>
    <property type="evidence" value="ECO:0007669"/>
    <property type="project" value="UniProtKB-KW"/>
</dbReference>
<dbReference type="SUPFAM" id="SSF56112">
    <property type="entry name" value="Protein kinase-like (PK-like)"/>
    <property type="match status" value="1"/>
</dbReference>
<dbReference type="PANTHER" id="PTHR24058:SF22">
    <property type="entry name" value="DUAL SPECIFICITY TYROSINE-PHOSPHORYLATION-REGULATED KINASE 4"/>
    <property type="match status" value="1"/>
</dbReference>
<dbReference type="GO" id="GO:0005856">
    <property type="term" value="C:cytoskeleton"/>
    <property type="evidence" value="ECO:0007669"/>
    <property type="project" value="TreeGrafter"/>
</dbReference>
<dbReference type="InterPro" id="IPR011009">
    <property type="entry name" value="Kinase-like_dom_sf"/>
</dbReference>
<evidence type="ECO:0000256" key="1">
    <source>
        <dbReference type="ARBA" id="ARBA00008867"/>
    </source>
</evidence>
<protein>
    <submittedName>
        <fullName evidence="8">Uncharacterized protein</fullName>
    </submittedName>
</protein>
<dbReference type="GO" id="GO:0004674">
    <property type="term" value="F:protein serine/threonine kinase activity"/>
    <property type="evidence" value="ECO:0007669"/>
    <property type="project" value="UniProtKB-KW"/>
</dbReference>
<accession>A0A9P8JRY9</accession>
<keyword evidence="3" id="KW-0808">Transferase</keyword>
<dbReference type="GO" id="GO:0005737">
    <property type="term" value="C:cytoplasm"/>
    <property type="evidence" value="ECO:0007669"/>
    <property type="project" value="TreeGrafter"/>
</dbReference>
<keyword evidence="4" id="KW-0547">Nucleotide-binding</keyword>
<name>A0A9P8JRY9_AURME</name>
<feature type="non-terminal residue" evidence="8">
    <location>
        <position position="261"/>
    </location>
</feature>
<evidence type="ECO:0000313" key="9">
    <source>
        <dbReference type="Proteomes" id="UP000729357"/>
    </source>
</evidence>